<dbReference type="EC" id="2.7.7.65" evidence="3"/>
<evidence type="ECO:0000313" key="12">
    <source>
        <dbReference type="Proteomes" id="UP000185766"/>
    </source>
</evidence>
<dbReference type="GO" id="GO:1902201">
    <property type="term" value="P:negative regulation of bacterial-type flagellum-dependent cell motility"/>
    <property type="evidence" value="ECO:0007669"/>
    <property type="project" value="TreeGrafter"/>
</dbReference>
<dbReference type="FunFam" id="3.30.70.270:FF:000001">
    <property type="entry name" value="Diguanylate cyclase domain protein"/>
    <property type="match status" value="1"/>
</dbReference>
<dbReference type="EMBL" id="FOAS01000008">
    <property type="protein sequence ID" value="SEL09560.1"/>
    <property type="molecule type" value="Genomic_DNA"/>
</dbReference>
<dbReference type="RefSeq" id="WP_074867412.1">
    <property type="nucleotide sequence ID" value="NZ_FOAS01000008.1"/>
</dbReference>
<dbReference type="Gene3D" id="1.20.120.160">
    <property type="entry name" value="HPT domain"/>
    <property type="match status" value="1"/>
</dbReference>
<dbReference type="AlphaFoldDB" id="A0A1H7ME06"/>
<keyword evidence="7" id="KW-0597">Phosphoprotein</keyword>
<dbReference type="GO" id="GO:0005886">
    <property type="term" value="C:plasma membrane"/>
    <property type="evidence" value="ECO:0007669"/>
    <property type="project" value="UniProtKB-SubCell"/>
</dbReference>
<evidence type="ECO:0000256" key="5">
    <source>
        <dbReference type="ARBA" id="ARBA00034247"/>
    </source>
</evidence>
<dbReference type="Gene3D" id="3.30.70.270">
    <property type="match status" value="1"/>
</dbReference>
<dbReference type="Gene3D" id="3.40.50.2300">
    <property type="match status" value="2"/>
</dbReference>
<dbReference type="SUPFAM" id="SSF52172">
    <property type="entry name" value="CheY-like"/>
    <property type="match status" value="2"/>
</dbReference>
<evidence type="ECO:0000256" key="7">
    <source>
        <dbReference type="PROSITE-ProRule" id="PRU00169"/>
    </source>
</evidence>
<keyword evidence="12" id="KW-1185">Reference proteome</keyword>
<dbReference type="InterPro" id="IPR036641">
    <property type="entry name" value="HPT_dom_sf"/>
</dbReference>
<evidence type="ECO:0000256" key="2">
    <source>
        <dbReference type="ARBA" id="ARBA00004533"/>
    </source>
</evidence>
<reference evidence="11 12" key="1">
    <citation type="submission" date="2016-10" db="EMBL/GenBank/DDBJ databases">
        <authorList>
            <person name="de Groot N.N."/>
        </authorList>
    </citation>
    <scope>NUCLEOTIDE SEQUENCE [LARGE SCALE GENOMIC DNA]</scope>
    <source>
        <strain evidence="11 12">JCM 19513</strain>
    </source>
</reference>
<dbReference type="Pfam" id="PF00072">
    <property type="entry name" value="Response_reg"/>
    <property type="match status" value="2"/>
</dbReference>
<dbReference type="PROSITE" id="PS50110">
    <property type="entry name" value="RESPONSE_REGULATORY"/>
    <property type="match status" value="2"/>
</dbReference>
<dbReference type="InterPro" id="IPR000160">
    <property type="entry name" value="GGDEF_dom"/>
</dbReference>
<dbReference type="NCBIfam" id="TIGR00254">
    <property type="entry name" value="GGDEF"/>
    <property type="match status" value="1"/>
</dbReference>
<dbReference type="Pfam" id="PF01627">
    <property type="entry name" value="Hpt"/>
    <property type="match status" value="1"/>
</dbReference>
<accession>A0A1H7ME06</accession>
<dbReference type="SUPFAM" id="SSF55073">
    <property type="entry name" value="Nucleotide cyclase"/>
    <property type="match status" value="1"/>
</dbReference>
<dbReference type="PROSITE" id="PS50894">
    <property type="entry name" value="HPT"/>
    <property type="match status" value="1"/>
</dbReference>
<feature type="modified residue" description="4-aspartylphosphate" evidence="7">
    <location>
        <position position="194"/>
    </location>
</feature>
<comment type="cofactor">
    <cofactor evidence="1">
        <name>Mg(2+)</name>
        <dbReference type="ChEBI" id="CHEBI:18420"/>
    </cofactor>
</comment>
<dbReference type="InterPro" id="IPR001789">
    <property type="entry name" value="Sig_transdc_resp-reg_receiver"/>
</dbReference>
<organism evidence="11 12">
    <name type="scientific">Atopomonas hussainii</name>
    <dbReference type="NCBI Taxonomy" id="1429083"/>
    <lineage>
        <taxon>Bacteria</taxon>
        <taxon>Pseudomonadati</taxon>
        <taxon>Pseudomonadota</taxon>
        <taxon>Gammaproteobacteria</taxon>
        <taxon>Pseudomonadales</taxon>
        <taxon>Pseudomonadaceae</taxon>
        <taxon>Atopomonas</taxon>
    </lineage>
</organism>
<feature type="domain" description="GGDEF" evidence="9">
    <location>
        <begin position="425"/>
        <end position="557"/>
    </location>
</feature>
<dbReference type="GO" id="GO:0000160">
    <property type="term" value="P:phosphorelay signal transduction system"/>
    <property type="evidence" value="ECO:0007669"/>
    <property type="project" value="UniProtKB-KW"/>
</dbReference>
<comment type="subcellular location">
    <subcellularLocation>
        <location evidence="2">Cell inner membrane</location>
    </subcellularLocation>
</comment>
<dbReference type="InterPro" id="IPR011006">
    <property type="entry name" value="CheY-like_superfamily"/>
</dbReference>
<comment type="catalytic activity">
    <reaction evidence="5">
        <text>2 GTP = 3',3'-c-di-GMP + 2 diphosphate</text>
        <dbReference type="Rhea" id="RHEA:24898"/>
        <dbReference type="ChEBI" id="CHEBI:33019"/>
        <dbReference type="ChEBI" id="CHEBI:37565"/>
        <dbReference type="ChEBI" id="CHEBI:58805"/>
        <dbReference type="EC" id="2.7.7.65"/>
    </reaction>
</comment>
<feature type="modified residue" description="Phosphohistidine" evidence="6">
    <location>
        <position position="57"/>
    </location>
</feature>
<dbReference type="CDD" id="cd00156">
    <property type="entry name" value="REC"/>
    <property type="match status" value="2"/>
</dbReference>
<evidence type="ECO:0000256" key="4">
    <source>
        <dbReference type="ARBA" id="ARBA00023012"/>
    </source>
</evidence>
<dbReference type="GO" id="GO:0052621">
    <property type="term" value="F:diguanylate cyclase activity"/>
    <property type="evidence" value="ECO:0007669"/>
    <property type="project" value="UniProtKB-EC"/>
</dbReference>
<evidence type="ECO:0000259" key="8">
    <source>
        <dbReference type="PROSITE" id="PS50110"/>
    </source>
</evidence>
<name>A0A1H7ME06_9GAMM</name>
<feature type="modified residue" description="4-aspartylphosphate" evidence="7">
    <location>
        <position position="318"/>
    </location>
</feature>
<feature type="domain" description="Response regulatory" evidence="8">
    <location>
        <begin position="269"/>
        <end position="385"/>
    </location>
</feature>
<dbReference type="PANTHER" id="PTHR45138:SF9">
    <property type="entry name" value="DIGUANYLATE CYCLASE DGCM-RELATED"/>
    <property type="match status" value="1"/>
</dbReference>
<dbReference type="CDD" id="cd01949">
    <property type="entry name" value="GGDEF"/>
    <property type="match status" value="1"/>
</dbReference>
<sequence length="557" mass="62103">MSDEDAKRAFMQQQLAQLRGDFLRRLPERMREIELNWNALTEQWDSEKVEVMHRDIHTLIGTSGTFELMELSRGARAFERLIKLQMEFDEAPSPELLATMRKSLGQVLKLARQTLQDHEQALSEQQPELPPRAVQPEPERVRVPLVFLVEDERAQAELLASQLGQFGYEIVVFNDLPSMLAELPNRRPHVVVMDIVLPNCKEAQVFSLARQFIEQKVPVVAISGKADFATRLAAARVGMAGYQTKPIDLISLVNRLDRLTNRVPEAPYRVLIVDDQRAVATYHAAVLEQAGMRVRTEMNPLQVMAVLDEFSPDVIVSDVYMPSCSGIELAAVLRQQEVFDHIPIVFLSGEQDVDKQISALGFGADDFIVKPIVPERFVSAISARAQRARTLSAVMTHDGLTGLLNHKNIKAGVDKEFSRGLRGSSPVVIALIDIDHFKSVNDTHGHPTGDRVLRGLAHLMRQRLRSTDYIGRYGGEEFLVVLPDTTLEAAEKVLNQLREAFACLLYQGEQGEFSATFSAGVAQTCNYPDSGSTIKAADEALYAAKEGGRNQVRVAKS</sequence>
<dbReference type="SMART" id="SM00448">
    <property type="entry name" value="REC"/>
    <property type="match status" value="2"/>
</dbReference>
<evidence type="ECO:0000256" key="6">
    <source>
        <dbReference type="PROSITE-ProRule" id="PRU00110"/>
    </source>
</evidence>
<feature type="domain" description="HPt" evidence="10">
    <location>
        <begin position="11"/>
        <end position="125"/>
    </location>
</feature>
<dbReference type="Proteomes" id="UP000185766">
    <property type="component" value="Unassembled WGS sequence"/>
</dbReference>
<feature type="domain" description="Response regulatory" evidence="8">
    <location>
        <begin position="145"/>
        <end position="260"/>
    </location>
</feature>
<evidence type="ECO:0000313" key="11">
    <source>
        <dbReference type="EMBL" id="SEL09560.1"/>
    </source>
</evidence>
<evidence type="ECO:0000259" key="9">
    <source>
        <dbReference type="PROSITE" id="PS50887"/>
    </source>
</evidence>
<proteinExistence type="predicted"/>
<dbReference type="SMART" id="SM00267">
    <property type="entry name" value="GGDEF"/>
    <property type="match status" value="1"/>
</dbReference>
<evidence type="ECO:0000256" key="3">
    <source>
        <dbReference type="ARBA" id="ARBA00012528"/>
    </source>
</evidence>
<dbReference type="PROSITE" id="PS50887">
    <property type="entry name" value="GGDEF"/>
    <property type="match status" value="1"/>
</dbReference>
<dbReference type="InterPro" id="IPR050469">
    <property type="entry name" value="Diguanylate_Cyclase"/>
</dbReference>
<dbReference type="STRING" id="1429083.GCA_001885685_02202"/>
<dbReference type="SUPFAM" id="SSF47226">
    <property type="entry name" value="Histidine-containing phosphotransfer domain, HPT domain"/>
    <property type="match status" value="1"/>
</dbReference>
<evidence type="ECO:0000259" key="10">
    <source>
        <dbReference type="PROSITE" id="PS50894"/>
    </source>
</evidence>
<dbReference type="PANTHER" id="PTHR45138">
    <property type="entry name" value="REGULATORY COMPONENTS OF SENSORY TRANSDUCTION SYSTEM"/>
    <property type="match status" value="1"/>
</dbReference>
<dbReference type="GO" id="GO:0004672">
    <property type="term" value="F:protein kinase activity"/>
    <property type="evidence" value="ECO:0007669"/>
    <property type="project" value="UniProtKB-ARBA"/>
</dbReference>
<protein>
    <recommendedName>
        <fullName evidence="3">diguanylate cyclase</fullName>
        <ecNumber evidence="3">2.7.7.65</ecNumber>
    </recommendedName>
</protein>
<keyword evidence="4" id="KW-0902">Two-component regulatory system</keyword>
<dbReference type="InterPro" id="IPR029787">
    <property type="entry name" value="Nucleotide_cyclase"/>
</dbReference>
<dbReference type="InterPro" id="IPR008207">
    <property type="entry name" value="Sig_transdc_His_kin_Hpt_dom"/>
</dbReference>
<dbReference type="Pfam" id="PF00990">
    <property type="entry name" value="GGDEF"/>
    <property type="match status" value="1"/>
</dbReference>
<evidence type="ECO:0000256" key="1">
    <source>
        <dbReference type="ARBA" id="ARBA00001946"/>
    </source>
</evidence>
<dbReference type="GO" id="GO:0043709">
    <property type="term" value="P:cell adhesion involved in single-species biofilm formation"/>
    <property type="evidence" value="ECO:0007669"/>
    <property type="project" value="TreeGrafter"/>
</dbReference>
<gene>
    <name evidence="11" type="ORF">SAMN05216214_10829</name>
</gene>
<dbReference type="InterPro" id="IPR043128">
    <property type="entry name" value="Rev_trsase/Diguanyl_cyclase"/>
</dbReference>